<feature type="region of interest" description="Disordered" evidence="6">
    <location>
        <begin position="357"/>
        <end position="389"/>
    </location>
</feature>
<dbReference type="SMART" id="SM00184">
    <property type="entry name" value="RING"/>
    <property type="match status" value="1"/>
</dbReference>
<dbReference type="InterPro" id="IPR011011">
    <property type="entry name" value="Znf_FYVE_PHD"/>
</dbReference>
<reference evidence="9" key="1">
    <citation type="journal article" date="2013" name="Nat. Biotechnol.">
        <title>Draft genome sequence of chickpea (Cicer arietinum) provides a resource for trait improvement.</title>
        <authorList>
            <person name="Varshney R.K."/>
            <person name="Song C."/>
            <person name="Saxena R.K."/>
            <person name="Azam S."/>
            <person name="Yu S."/>
            <person name="Sharpe A.G."/>
            <person name="Cannon S."/>
            <person name="Baek J."/>
            <person name="Rosen B.D."/>
            <person name="Tar'an B."/>
            <person name="Millan T."/>
            <person name="Zhang X."/>
            <person name="Ramsay L.D."/>
            <person name="Iwata A."/>
            <person name="Wang Y."/>
            <person name="Nelson W."/>
            <person name="Farmer A.D."/>
            <person name="Gaur P.M."/>
            <person name="Soderlund C."/>
            <person name="Penmetsa R.V."/>
            <person name="Xu C."/>
            <person name="Bharti A.K."/>
            <person name="He W."/>
            <person name="Winter P."/>
            <person name="Zhao S."/>
            <person name="Hane J.K."/>
            <person name="Carrasquilla-Garcia N."/>
            <person name="Condie J.A."/>
            <person name="Upadhyaya H.D."/>
            <person name="Luo M.C."/>
            <person name="Thudi M."/>
            <person name="Gowda C.L."/>
            <person name="Singh N.P."/>
            <person name="Lichtenzveig J."/>
            <person name="Gali K.K."/>
            <person name="Rubio J."/>
            <person name="Nadarajan N."/>
            <person name="Dolezel J."/>
            <person name="Bansal K.C."/>
            <person name="Xu X."/>
            <person name="Edwards D."/>
            <person name="Zhang G."/>
            <person name="Kahl G."/>
            <person name="Gil J."/>
            <person name="Singh K.B."/>
            <person name="Datta S.K."/>
            <person name="Jackson S.A."/>
            <person name="Wang J."/>
            <person name="Cook D.R."/>
        </authorList>
    </citation>
    <scope>NUCLEOTIDE SEQUENCE [LARGE SCALE GENOMIC DNA]</scope>
    <source>
        <strain evidence="9">cv. CDC Frontier</strain>
    </source>
</reference>
<evidence type="ECO:0000313" key="12">
    <source>
        <dbReference type="RefSeq" id="XP_027188423.1"/>
    </source>
</evidence>
<dbReference type="SUPFAM" id="SSF57903">
    <property type="entry name" value="FYVE/PHD zinc finger"/>
    <property type="match status" value="1"/>
</dbReference>
<dbReference type="PaxDb" id="3827-XP_004494555.1"/>
<keyword evidence="3" id="KW-0862">Zinc</keyword>
<protein>
    <submittedName>
        <fullName evidence="10 11">Bromodomain adjacent to zinc finger domain protein 1A</fullName>
    </submittedName>
</protein>
<proteinExistence type="predicted"/>
<dbReference type="STRING" id="3827.A0A1S2XU41"/>
<dbReference type="GeneID" id="101513900"/>
<dbReference type="KEGG" id="cam:101513900"/>
<sequence length="884" mass="99910">MVKGGKVSSKRNLRKRVRSKGGGSDDSDEDYVVSDDAGNVSDCPEDECFSLDGCAPEDSFDDFIEDEDVEEEEIQRVTKFNRSKAKKGVRSQQKNASKTSRKRRRITCSAQLEEQEQEEEQYEEDDDDDEEEEEEDDDDDEEQYEEQDEEEDEEEEEEEEEEELEDEEVEEEEADGNDKDEDFKYEEEDFKYDDEEFVPEEEDYTDEEEEETRGRKKKSNGMKVGKKPLRKRVSVTKRKGRKRSGSRVSKKPVRKRRRKNGGSRGKVQCDDADDFLDNGPTIRTNCRKKSGQKRRRILIEDANSGSDYESRPSDYEFTISEEEKEQVKEAMELCGNLRRNLRRASLRMKNEVVGVHEEDLHEQRKPSGRKGKEKIEESKGKKGKEKVEDSKSEVGKQVCGICLSEENKRRVRGVLNSCTHYFCFACIMEWSKVESRCPLCKQRFKTISKPARPTTAVDLREVVIQVPERDQVYQPTEEELRSYIDPYEAVMCSECHQGGDDGLMLLCDICDSPAHTYCVGLGREVPEGNWYCDGCRPVALASSNSQAQECVAELTVGTQSLPSRPSPVHIRESIDLNSTSSPHTSFSQGFGFGFGNLSSSRFSGRSAEGASPMSGGGAPTLSERRWIHRHIQQLRSIDRMTSTTGRINGVPATGSLSNMHSSEIDQSREPTCQHTMTQDIGTSYHTFFEEGLSNNISPLMQNGDPFSVRVNNSGRPVVQDSTMFSNRAVNGVIWPGLLETRTLTDYEPIHPFSSRSNTVNVASMADPTTKEESNLHIVKEQLQSMVKSHLKNLSRDTELGYSTFKDIARSSTHTILAACGIEHKKSEVCIVPPPPVCPHIELIAGGQTSMIKDCCSSCFDSFVGDVVKSILDTRMSSQWLRLGL</sequence>
<feature type="compositionally biased region" description="Acidic residues" evidence="6">
    <location>
        <begin position="58"/>
        <end position="73"/>
    </location>
</feature>
<evidence type="ECO:0000256" key="3">
    <source>
        <dbReference type="ARBA" id="ARBA00022833"/>
    </source>
</evidence>
<reference evidence="11" key="2">
    <citation type="submission" date="2023-09" db="UniProtKB">
        <authorList>
            <consortium name="RefSeq"/>
        </authorList>
    </citation>
    <scope>IDENTIFICATION</scope>
    <source>
        <tissue evidence="10 11">Etiolated seedlings</tissue>
    </source>
</reference>
<gene>
    <name evidence="10 11 12" type="primary">LOC101513900</name>
</gene>
<dbReference type="InterPro" id="IPR013083">
    <property type="entry name" value="Znf_RING/FYVE/PHD"/>
</dbReference>
<dbReference type="Pfam" id="PF00628">
    <property type="entry name" value="PHD"/>
    <property type="match status" value="1"/>
</dbReference>
<evidence type="ECO:0000256" key="1">
    <source>
        <dbReference type="ARBA" id="ARBA00022723"/>
    </source>
</evidence>
<evidence type="ECO:0000313" key="10">
    <source>
        <dbReference type="RefSeq" id="XP_004494556.1"/>
    </source>
</evidence>
<keyword evidence="5" id="KW-0175">Coiled coil</keyword>
<dbReference type="OrthoDB" id="365379at2759"/>
<feature type="compositionally biased region" description="Basic residues" evidence="6">
    <location>
        <begin position="79"/>
        <end position="89"/>
    </location>
</feature>
<dbReference type="PANTHER" id="PTHR47177:SF3">
    <property type="entry name" value="F18C1.6 PROTEIN"/>
    <property type="match status" value="1"/>
</dbReference>
<dbReference type="RefSeq" id="XP_027188423.1">
    <property type="nucleotide sequence ID" value="XM_027332622.1"/>
</dbReference>
<dbReference type="Pfam" id="PF13639">
    <property type="entry name" value="zf-RING_2"/>
    <property type="match status" value="1"/>
</dbReference>
<dbReference type="InterPro" id="IPR001841">
    <property type="entry name" value="Znf_RING"/>
</dbReference>
<evidence type="ECO:0000256" key="5">
    <source>
        <dbReference type="SAM" id="Coils"/>
    </source>
</evidence>
<dbReference type="GO" id="GO:0008270">
    <property type="term" value="F:zinc ion binding"/>
    <property type="evidence" value="ECO:0007669"/>
    <property type="project" value="UniProtKB-KW"/>
</dbReference>
<dbReference type="PROSITE" id="PS50089">
    <property type="entry name" value="ZF_RING_2"/>
    <property type="match status" value="1"/>
</dbReference>
<dbReference type="PROSITE" id="PS00518">
    <property type="entry name" value="ZF_RING_1"/>
    <property type="match status" value="1"/>
</dbReference>
<organism evidence="11">
    <name type="scientific">Cicer arietinum</name>
    <name type="common">Chickpea</name>
    <name type="synonym">Garbanzo</name>
    <dbReference type="NCBI Taxonomy" id="3827"/>
    <lineage>
        <taxon>Eukaryota</taxon>
        <taxon>Viridiplantae</taxon>
        <taxon>Streptophyta</taxon>
        <taxon>Embryophyta</taxon>
        <taxon>Tracheophyta</taxon>
        <taxon>Spermatophyta</taxon>
        <taxon>Magnoliopsida</taxon>
        <taxon>eudicotyledons</taxon>
        <taxon>Gunneridae</taxon>
        <taxon>Pentapetalae</taxon>
        <taxon>rosids</taxon>
        <taxon>fabids</taxon>
        <taxon>Fabales</taxon>
        <taxon>Fabaceae</taxon>
        <taxon>Papilionoideae</taxon>
        <taxon>50 kb inversion clade</taxon>
        <taxon>NPAAA clade</taxon>
        <taxon>Hologalegina</taxon>
        <taxon>IRL clade</taxon>
        <taxon>Cicereae</taxon>
        <taxon>Cicer</taxon>
    </lineage>
</organism>
<keyword evidence="1" id="KW-0479">Metal-binding</keyword>
<feature type="domain" description="RING-type" evidence="8">
    <location>
        <begin position="399"/>
        <end position="441"/>
    </location>
</feature>
<dbReference type="Proteomes" id="UP000087171">
    <property type="component" value="Chromosome Ca3"/>
</dbReference>
<feature type="compositionally biased region" description="Basic residues" evidence="6">
    <location>
        <begin position="285"/>
        <end position="296"/>
    </location>
</feature>
<evidence type="ECO:0000256" key="4">
    <source>
        <dbReference type="PROSITE-ProRule" id="PRU00175"/>
    </source>
</evidence>
<feature type="compositionally biased region" description="Acidic residues" evidence="6">
    <location>
        <begin position="113"/>
        <end position="211"/>
    </location>
</feature>
<evidence type="ECO:0000256" key="6">
    <source>
        <dbReference type="SAM" id="MobiDB-lite"/>
    </source>
</evidence>
<dbReference type="RefSeq" id="XP_004494556.1">
    <property type="nucleotide sequence ID" value="XM_004494499.3"/>
</dbReference>
<dbReference type="InterPro" id="IPR058746">
    <property type="entry name" value="Znf_RING-type_Topors"/>
</dbReference>
<feature type="compositionally biased region" description="Basic residues" evidence="6">
    <location>
        <begin position="8"/>
        <end position="19"/>
    </location>
</feature>
<evidence type="ECO:0000313" key="9">
    <source>
        <dbReference type="Proteomes" id="UP000087171"/>
    </source>
</evidence>
<feature type="coiled-coil region" evidence="5">
    <location>
        <begin position="320"/>
        <end position="347"/>
    </location>
</feature>
<dbReference type="Gene3D" id="3.30.40.10">
    <property type="entry name" value="Zinc/RING finger domain, C3HC4 (zinc finger)"/>
    <property type="match status" value="2"/>
</dbReference>
<dbReference type="InterPro" id="IPR019787">
    <property type="entry name" value="Znf_PHD-finger"/>
</dbReference>
<evidence type="ECO:0000256" key="2">
    <source>
        <dbReference type="ARBA" id="ARBA00022771"/>
    </source>
</evidence>
<dbReference type="SUPFAM" id="SSF57850">
    <property type="entry name" value="RING/U-box"/>
    <property type="match status" value="1"/>
</dbReference>
<feature type="domain" description="PHD-type" evidence="7">
    <location>
        <begin position="489"/>
        <end position="538"/>
    </location>
</feature>
<dbReference type="InterPro" id="IPR017907">
    <property type="entry name" value="Znf_RING_CS"/>
</dbReference>
<dbReference type="SMART" id="SM00249">
    <property type="entry name" value="PHD"/>
    <property type="match status" value="1"/>
</dbReference>
<feature type="region of interest" description="Disordered" evidence="6">
    <location>
        <begin position="1"/>
        <end position="313"/>
    </location>
</feature>
<dbReference type="CDD" id="cd16574">
    <property type="entry name" value="RING-HC_Topors"/>
    <property type="match status" value="1"/>
</dbReference>
<evidence type="ECO:0000313" key="11">
    <source>
        <dbReference type="RefSeq" id="XP_004494557.1"/>
    </source>
</evidence>
<feature type="compositionally biased region" description="Basic residues" evidence="6">
    <location>
        <begin position="214"/>
        <end position="261"/>
    </location>
</feature>
<dbReference type="PROSITE" id="PS50016">
    <property type="entry name" value="ZF_PHD_2"/>
    <property type="match status" value="1"/>
</dbReference>
<evidence type="ECO:0000259" key="8">
    <source>
        <dbReference type="PROSITE" id="PS50089"/>
    </source>
</evidence>
<evidence type="ECO:0000259" key="7">
    <source>
        <dbReference type="PROSITE" id="PS50016"/>
    </source>
</evidence>
<dbReference type="InterPro" id="IPR001965">
    <property type="entry name" value="Znf_PHD"/>
</dbReference>
<keyword evidence="2 4" id="KW-0863">Zinc-finger</keyword>
<name>A0A1S2XU41_CICAR</name>
<dbReference type="eggNOG" id="KOG4430">
    <property type="taxonomic scope" value="Eukaryota"/>
</dbReference>
<accession>A0A1S2XU41</accession>
<dbReference type="RefSeq" id="XP_004494557.1">
    <property type="nucleotide sequence ID" value="XM_004494500.3"/>
</dbReference>
<dbReference type="PANTHER" id="PTHR47177">
    <property type="entry name" value="F18C1.6 PROTEIN"/>
    <property type="match status" value="1"/>
</dbReference>
<keyword evidence="9" id="KW-1185">Reference proteome</keyword>
<dbReference type="AlphaFoldDB" id="A0A1S2XU41"/>
<feature type="compositionally biased region" description="Basic and acidic residues" evidence="6">
    <location>
        <begin position="373"/>
        <end position="389"/>
    </location>
</feature>